<reference evidence="2 3" key="1">
    <citation type="submission" date="2018-11" db="EMBL/GenBank/DDBJ databases">
        <title>Genomic Encyclopedia of Type Strains, Phase IV (KMG-IV): sequencing the most valuable type-strain genomes for metagenomic binning, comparative biology and taxonomic classification.</title>
        <authorList>
            <person name="Goeker M."/>
        </authorList>
    </citation>
    <scope>NUCLEOTIDE SEQUENCE [LARGE SCALE GENOMIC DNA]</scope>
    <source>
        <strain evidence="2 3">DSM 100275</strain>
    </source>
</reference>
<feature type="transmembrane region" description="Helical" evidence="1">
    <location>
        <begin position="106"/>
        <end position="125"/>
    </location>
</feature>
<keyword evidence="1" id="KW-0472">Membrane</keyword>
<dbReference type="PANTHER" id="PTHR35867:SF1">
    <property type="entry name" value="PROTEIN RSEC"/>
    <property type="match status" value="1"/>
</dbReference>
<accession>A0A3N1XZU5</accession>
<organism evidence="2 3">
    <name type="scientific">Inmirania thermothiophila</name>
    <dbReference type="NCBI Taxonomy" id="1750597"/>
    <lineage>
        <taxon>Bacteria</taxon>
        <taxon>Pseudomonadati</taxon>
        <taxon>Pseudomonadota</taxon>
        <taxon>Gammaproteobacteria</taxon>
        <taxon>Chromatiales</taxon>
        <taxon>Ectothiorhodospiraceae</taxon>
        <taxon>Inmirania</taxon>
    </lineage>
</organism>
<sequence length="148" mass="14752">MIETSGRVIRVEGDHAWVEAQRRAGCDGCEAAAGCGSGALASVFGRRAVRVRALNAAGARAGDEVTVALDEGAMLRGVVAVYLVPLLGLLAGGIAVGAVAGGDGPALAGAAAGFAAGLALARAYAGRWRRGARAQPVIVARRRDLCGC</sequence>
<comment type="caution">
    <text evidence="2">The sequence shown here is derived from an EMBL/GenBank/DDBJ whole genome shotgun (WGS) entry which is preliminary data.</text>
</comment>
<keyword evidence="1" id="KW-1133">Transmembrane helix</keyword>
<keyword evidence="3" id="KW-1185">Reference proteome</keyword>
<dbReference type="InterPro" id="IPR007359">
    <property type="entry name" value="SigmaE_reg_RseC_MucC"/>
</dbReference>
<dbReference type="PIRSF" id="PIRSF004923">
    <property type="entry name" value="RseC"/>
    <property type="match status" value="1"/>
</dbReference>
<dbReference type="RefSeq" id="WP_123401101.1">
    <property type="nucleotide sequence ID" value="NZ_RJVI01000002.1"/>
</dbReference>
<proteinExistence type="predicted"/>
<dbReference type="Pfam" id="PF04246">
    <property type="entry name" value="RseC_MucC"/>
    <property type="match status" value="1"/>
</dbReference>
<keyword evidence="1" id="KW-0812">Transmembrane</keyword>
<dbReference type="PANTHER" id="PTHR35867">
    <property type="entry name" value="PROTEIN RSEC"/>
    <property type="match status" value="1"/>
</dbReference>
<name>A0A3N1XZU5_9GAMM</name>
<feature type="transmembrane region" description="Helical" evidence="1">
    <location>
        <begin position="79"/>
        <end position="100"/>
    </location>
</feature>
<dbReference type="EMBL" id="RJVI01000002">
    <property type="protein sequence ID" value="ROR32125.1"/>
    <property type="molecule type" value="Genomic_DNA"/>
</dbReference>
<evidence type="ECO:0000313" key="3">
    <source>
        <dbReference type="Proteomes" id="UP000276634"/>
    </source>
</evidence>
<gene>
    <name evidence="2" type="ORF">EDC57_1316</name>
</gene>
<dbReference type="AlphaFoldDB" id="A0A3N1XZU5"/>
<evidence type="ECO:0000256" key="1">
    <source>
        <dbReference type="SAM" id="Phobius"/>
    </source>
</evidence>
<protein>
    <submittedName>
        <fullName evidence="2">RseC/MucC-like positive regulator of sigma(E)</fullName>
    </submittedName>
</protein>
<evidence type="ECO:0000313" key="2">
    <source>
        <dbReference type="EMBL" id="ROR32125.1"/>
    </source>
</evidence>
<dbReference type="InterPro" id="IPR026268">
    <property type="entry name" value="RseC"/>
</dbReference>
<dbReference type="Proteomes" id="UP000276634">
    <property type="component" value="Unassembled WGS sequence"/>
</dbReference>